<keyword evidence="3" id="KW-0804">Transcription</keyword>
<dbReference type="SMART" id="SM00448">
    <property type="entry name" value="REC"/>
    <property type="match status" value="1"/>
</dbReference>
<evidence type="ECO:0000313" key="8">
    <source>
        <dbReference type="Proteomes" id="UP000282529"/>
    </source>
</evidence>
<keyword evidence="1" id="KW-0805">Transcription regulation</keyword>
<dbReference type="PANTHER" id="PTHR43280">
    <property type="entry name" value="ARAC-FAMILY TRANSCRIPTIONAL REGULATOR"/>
    <property type="match status" value="1"/>
</dbReference>
<evidence type="ECO:0000259" key="5">
    <source>
        <dbReference type="PROSITE" id="PS01124"/>
    </source>
</evidence>
<dbReference type="CDD" id="cd17536">
    <property type="entry name" value="REC_YesN-like"/>
    <property type="match status" value="1"/>
</dbReference>
<dbReference type="GO" id="GO:0043565">
    <property type="term" value="F:sequence-specific DNA binding"/>
    <property type="evidence" value="ECO:0007669"/>
    <property type="project" value="InterPro"/>
</dbReference>
<dbReference type="InterPro" id="IPR009057">
    <property type="entry name" value="Homeodomain-like_sf"/>
</dbReference>
<dbReference type="OrthoDB" id="342399at2"/>
<organism evidence="7 8">
    <name type="scientific">Paenibacillus rhizophilus</name>
    <dbReference type="NCBI Taxonomy" id="1850366"/>
    <lineage>
        <taxon>Bacteria</taxon>
        <taxon>Bacillati</taxon>
        <taxon>Bacillota</taxon>
        <taxon>Bacilli</taxon>
        <taxon>Bacillales</taxon>
        <taxon>Paenibacillaceae</taxon>
        <taxon>Paenibacillus</taxon>
    </lineage>
</organism>
<dbReference type="EMBL" id="RQPI01000009">
    <property type="protein sequence ID" value="RQW10289.1"/>
    <property type="molecule type" value="Genomic_DNA"/>
</dbReference>
<evidence type="ECO:0000256" key="2">
    <source>
        <dbReference type="ARBA" id="ARBA00023125"/>
    </source>
</evidence>
<feature type="modified residue" description="4-aspartylphosphate" evidence="4">
    <location>
        <position position="55"/>
    </location>
</feature>
<dbReference type="SUPFAM" id="SSF46689">
    <property type="entry name" value="Homeodomain-like"/>
    <property type="match status" value="2"/>
</dbReference>
<name>A0A3N9P3H2_9BACL</name>
<dbReference type="InterPro" id="IPR011006">
    <property type="entry name" value="CheY-like_superfamily"/>
</dbReference>
<dbReference type="GO" id="GO:0003700">
    <property type="term" value="F:DNA-binding transcription factor activity"/>
    <property type="evidence" value="ECO:0007669"/>
    <property type="project" value="InterPro"/>
</dbReference>
<feature type="domain" description="HTH araC/xylS-type" evidence="5">
    <location>
        <begin position="417"/>
        <end position="515"/>
    </location>
</feature>
<reference evidence="7 8" key="1">
    <citation type="submission" date="2018-11" db="EMBL/GenBank/DDBJ databases">
        <title>Genome sequence of strain 7197.</title>
        <authorList>
            <person name="Gao J."/>
            <person name="Sun J."/>
        </authorList>
    </citation>
    <scope>NUCLEOTIDE SEQUENCE [LARGE SCALE GENOMIC DNA]</scope>
    <source>
        <strain evidence="7 8">7197</strain>
    </source>
</reference>
<keyword evidence="8" id="KW-1185">Reference proteome</keyword>
<evidence type="ECO:0000256" key="4">
    <source>
        <dbReference type="PROSITE-ProRule" id="PRU00169"/>
    </source>
</evidence>
<dbReference type="Pfam" id="PF00072">
    <property type="entry name" value="Response_reg"/>
    <property type="match status" value="1"/>
</dbReference>
<dbReference type="RefSeq" id="WP_124696473.1">
    <property type="nucleotide sequence ID" value="NZ_JBHUFE010000036.1"/>
</dbReference>
<dbReference type="InterPro" id="IPR020449">
    <property type="entry name" value="Tscrpt_reg_AraC-type_HTH"/>
</dbReference>
<dbReference type="PROSITE" id="PS01124">
    <property type="entry name" value="HTH_ARAC_FAMILY_2"/>
    <property type="match status" value="1"/>
</dbReference>
<sequence>MYKVLIVDDEAVIRNGISAIIDWEKEGMLVEDHYANGTEALAAMSERSFDILITDVKMPIMDGIQLTKRALELYPWLKVILISHYSDFEYVKEGLKVGAADYLLKLTLNRDELLAVLRRCVSLLEEERKRALELNYFRQSAAYRKRKGLEQEIKRRIVQKRPSSLATGWAPAWMDRRYACVYLTLDKAEEWIENYGYLYVHFLLEEIQEAFYEHIAEGAAMLAADSSLFLVVPDNEGDSEKLILEWKSALEAGRGISTSAGTAVKQGIHHLLMGFSDSHSACQRRFFEGLGGLYPMKVVETGVKACKNTYIPNDWTLFFEMIRSGDPVSSAIELALERWKNGTLNPEQVRQEACELLAGVHHLHPDSRWLLPHRQDMLLRTETLEQLSSYLMGQLEEIRQSLMPALADNGYGGQLITKALEYISAHYTENLTLRSVADIVHLSKSYFSLYFKKQTGRNFIDYLIELRIREAKRLLAQNDIRIYDVAGASGFKDVKYFGKAFKKVTGLTPLEYREKHQVTGSYVN</sequence>
<keyword evidence="2" id="KW-0238">DNA-binding</keyword>
<dbReference type="PRINTS" id="PR00032">
    <property type="entry name" value="HTHARAC"/>
</dbReference>
<dbReference type="InterPro" id="IPR018060">
    <property type="entry name" value="HTH_AraC"/>
</dbReference>
<keyword evidence="4" id="KW-0597">Phosphoprotein</keyword>
<dbReference type="Proteomes" id="UP000282529">
    <property type="component" value="Unassembled WGS sequence"/>
</dbReference>
<evidence type="ECO:0000256" key="3">
    <source>
        <dbReference type="ARBA" id="ARBA00023163"/>
    </source>
</evidence>
<dbReference type="SMART" id="SM00342">
    <property type="entry name" value="HTH_ARAC"/>
    <property type="match status" value="1"/>
</dbReference>
<dbReference type="Gene3D" id="1.10.10.60">
    <property type="entry name" value="Homeodomain-like"/>
    <property type="match status" value="2"/>
</dbReference>
<dbReference type="PROSITE" id="PS50110">
    <property type="entry name" value="RESPONSE_REGULATORY"/>
    <property type="match status" value="1"/>
</dbReference>
<dbReference type="AlphaFoldDB" id="A0A3N9P3H2"/>
<protein>
    <submittedName>
        <fullName evidence="7">Response regulator</fullName>
    </submittedName>
</protein>
<evidence type="ECO:0000256" key="1">
    <source>
        <dbReference type="ARBA" id="ARBA00023015"/>
    </source>
</evidence>
<evidence type="ECO:0000259" key="6">
    <source>
        <dbReference type="PROSITE" id="PS50110"/>
    </source>
</evidence>
<proteinExistence type="predicted"/>
<comment type="caution">
    <text evidence="7">The sequence shown here is derived from an EMBL/GenBank/DDBJ whole genome shotgun (WGS) entry which is preliminary data.</text>
</comment>
<evidence type="ECO:0000313" key="7">
    <source>
        <dbReference type="EMBL" id="RQW10289.1"/>
    </source>
</evidence>
<dbReference type="PANTHER" id="PTHR43280:SF28">
    <property type="entry name" value="HTH-TYPE TRANSCRIPTIONAL ACTIVATOR RHAS"/>
    <property type="match status" value="1"/>
</dbReference>
<feature type="domain" description="Response regulatory" evidence="6">
    <location>
        <begin position="3"/>
        <end position="120"/>
    </location>
</feature>
<accession>A0A3N9P3H2</accession>
<dbReference type="Gene3D" id="3.40.50.2300">
    <property type="match status" value="1"/>
</dbReference>
<dbReference type="SUPFAM" id="SSF52172">
    <property type="entry name" value="CheY-like"/>
    <property type="match status" value="1"/>
</dbReference>
<dbReference type="Pfam" id="PF12833">
    <property type="entry name" value="HTH_18"/>
    <property type="match status" value="1"/>
</dbReference>
<dbReference type="GO" id="GO:0000160">
    <property type="term" value="P:phosphorelay signal transduction system"/>
    <property type="evidence" value="ECO:0007669"/>
    <property type="project" value="InterPro"/>
</dbReference>
<gene>
    <name evidence="7" type="ORF">EH198_15770</name>
</gene>
<dbReference type="InterPro" id="IPR001789">
    <property type="entry name" value="Sig_transdc_resp-reg_receiver"/>
</dbReference>